<feature type="domain" description="Major facilitator superfamily (MFS) profile" evidence="7">
    <location>
        <begin position="82"/>
        <end position="531"/>
    </location>
</feature>
<keyword evidence="9" id="KW-1185">Reference proteome</keyword>
<dbReference type="InterPro" id="IPR020846">
    <property type="entry name" value="MFS_dom"/>
</dbReference>
<evidence type="ECO:0000313" key="8">
    <source>
        <dbReference type="EMBL" id="GAB1316518.1"/>
    </source>
</evidence>
<dbReference type="PANTHER" id="PTHR23502:SF134">
    <property type="entry name" value="MAJOR FACILITATOR SUPERFAMILY (MFS) PROFILE DOMAIN-CONTAINING PROTEIN-RELATED"/>
    <property type="match status" value="1"/>
</dbReference>
<dbReference type="PROSITE" id="PS50850">
    <property type="entry name" value="MFS"/>
    <property type="match status" value="1"/>
</dbReference>
<dbReference type="PANTHER" id="PTHR23502">
    <property type="entry name" value="MAJOR FACILITATOR SUPERFAMILY"/>
    <property type="match status" value="1"/>
</dbReference>
<feature type="transmembrane region" description="Helical" evidence="6">
    <location>
        <begin position="432"/>
        <end position="459"/>
    </location>
</feature>
<evidence type="ECO:0000256" key="6">
    <source>
        <dbReference type="SAM" id="Phobius"/>
    </source>
</evidence>
<evidence type="ECO:0000256" key="1">
    <source>
        <dbReference type="ARBA" id="ARBA00004141"/>
    </source>
</evidence>
<feature type="compositionally biased region" description="Polar residues" evidence="5">
    <location>
        <begin position="1"/>
        <end position="22"/>
    </location>
</feature>
<dbReference type="InterPro" id="IPR036259">
    <property type="entry name" value="MFS_trans_sf"/>
</dbReference>
<sequence>MASTTSTDGAVTDSDSPHQPSHSARGPRPIVHRYLTFSTDLTSVPHPIPDSINRDHRHSQHDAIRRKFSDPQAWTPLRKSLVTYLSCLATFVTTYTPGAYAAGFGAYRVEWPGLSSTAVYAGITLFTLCFAAAPMMLASLSELAGRRPLFLAAGVVFLASQLGSGVTASFAGLLATRALAGLSCSVFSTVVGGVLSDMYQARERNTAMAIFTGAALCGTGVGPMVSGVVVERLGWRWIYYVQTISCGVVVGLLVLFFPETRGSVLLSRRARALNKWYDALEGEGGLEAKGTTVRWKVKADKERETVGRMLKTSVVRPMQLLFTESVVFWFSLWMSFAWTILYLTFEVVPLMFARAYDFSPQESGLVFLSVCVASILGTAGAVWQEKLLLTSELKLVARFQGQPEARLLFACGQSILLPAGLFWLGATASPAVHWIVPAVAVGCLTLGIFSVYLAVFNYLADTYHTYASSAIAAQAFTRNVFAACLPLAAEPMLDRLGFVSTGSLLGGVGLGLSAVPWVLVLWGPRIRKRSKLLDPDPQILG</sequence>
<dbReference type="RefSeq" id="XP_070918249.1">
    <property type="nucleotide sequence ID" value="XM_071062148.1"/>
</dbReference>
<feature type="transmembrane region" description="Helical" evidence="6">
    <location>
        <begin position="365"/>
        <end position="384"/>
    </location>
</feature>
<keyword evidence="4 6" id="KW-0472">Membrane</keyword>
<feature type="transmembrane region" description="Helical" evidence="6">
    <location>
        <begin position="118"/>
        <end position="137"/>
    </location>
</feature>
<dbReference type="EMBL" id="BAAFSV010000003">
    <property type="protein sequence ID" value="GAB1316518.1"/>
    <property type="molecule type" value="Genomic_DNA"/>
</dbReference>
<dbReference type="InterPro" id="IPR011701">
    <property type="entry name" value="MFS"/>
</dbReference>
<dbReference type="GeneID" id="98177471"/>
<evidence type="ECO:0000256" key="5">
    <source>
        <dbReference type="SAM" id="MobiDB-lite"/>
    </source>
</evidence>
<evidence type="ECO:0000256" key="3">
    <source>
        <dbReference type="ARBA" id="ARBA00022989"/>
    </source>
</evidence>
<feature type="transmembrane region" description="Helical" evidence="6">
    <location>
        <begin position="207"/>
        <end position="225"/>
    </location>
</feature>
<comment type="caution">
    <text evidence="8">The sequence shown here is derived from an EMBL/GenBank/DDBJ whole genome shotgun (WGS) entry which is preliminary data.</text>
</comment>
<dbReference type="Proteomes" id="UP001628179">
    <property type="component" value="Unassembled WGS sequence"/>
</dbReference>
<comment type="subcellular location">
    <subcellularLocation>
        <location evidence="1">Membrane</location>
        <topology evidence="1">Multi-pass membrane protein</topology>
    </subcellularLocation>
</comment>
<feature type="transmembrane region" description="Helical" evidence="6">
    <location>
        <begin position="326"/>
        <end position="345"/>
    </location>
</feature>
<gene>
    <name evidence="8" type="ORF">MFIFM68171_06728</name>
</gene>
<accession>A0ABQ0GFH8</accession>
<feature type="transmembrane region" description="Helical" evidence="6">
    <location>
        <begin position="405"/>
        <end position="426"/>
    </location>
</feature>
<dbReference type="Pfam" id="PF07690">
    <property type="entry name" value="MFS_1"/>
    <property type="match status" value="1"/>
</dbReference>
<feature type="transmembrane region" description="Helical" evidence="6">
    <location>
        <begin position="237"/>
        <end position="258"/>
    </location>
</feature>
<evidence type="ECO:0000256" key="4">
    <source>
        <dbReference type="ARBA" id="ARBA00023136"/>
    </source>
</evidence>
<feature type="region of interest" description="Disordered" evidence="5">
    <location>
        <begin position="1"/>
        <end position="27"/>
    </location>
</feature>
<keyword evidence="3 6" id="KW-1133">Transmembrane helix</keyword>
<feature type="transmembrane region" description="Helical" evidence="6">
    <location>
        <begin position="178"/>
        <end position="195"/>
    </location>
</feature>
<feature type="transmembrane region" description="Helical" evidence="6">
    <location>
        <begin position="81"/>
        <end position="106"/>
    </location>
</feature>
<feature type="transmembrane region" description="Helical" evidence="6">
    <location>
        <begin position="501"/>
        <end position="522"/>
    </location>
</feature>
<evidence type="ECO:0000256" key="2">
    <source>
        <dbReference type="ARBA" id="ARBA00022692"/>
    </source>
</evidence>
<protein>
    <submittedName>
        <fullName evidence="8">MFS general substrate transporter</fullName>
    </submittedName>
</protein>
<evidence type="ECO:0000313" key="9">
    <source>
        <dbReference type="Proteomes" id="UP001628179"/>
    </source>
</evidence>
<proteinExistence type="predicted"/>
<evidence type="ECO:0000259" key="7">
    <source>
        <dbReference type="PROSITE" id="PS50850"/>
    </source>
</evidence>
<reference evidence="8 9" key="1">
    <citation type="submission" date="2024-09" db="EMBL/GenBank/DDBJ databases">
        <title>Itraconazole resistance in Madurella fahalii resulting from another homologue of gene encoding cytochrome P450 14-alpha sterol demethylase (CYP51).</title>
        <authorList>
            <person name="Yoshioka I."/>
            <person name="Fahal A.H."/>
            <person name="Kaneko S."/>
            <person name="Yaguchi T."/>
        </authorList>
    </citation>
    <scope>NUCLEOTIDE SEQUENCE [LARGE SCALE GENOMIC DNA]</scope>
    <source>
        <strain evidence="8 9">IFM 68171</strain>
    </source>
</reference>
<keyword evidence="2 6" id="KW-0812">Transmembrane</keyword>
<name>A0ABQ0GFH8_9PEZI</name>
<dbReference type="SUPFAM" id="SSF103473">
    <property type="entry name" value="MFS general substrate transporter"/>
    <property type="match status" value="1"/>
</dbReference>
<dbReference type="Gene3D" id="1.20.1250.20">
    <property type="entry name" value="MFS general substrate transporter like domains"/>
    <property type="match status" value="1"/>
</dbReference>
<feature type="transmembrane region" description="Helical" evidence="6">
    <location>
        <begin position="149"/>
        <end position="172"/>
    </location>
</feature>
<feature type="transmembrane region" description="Helical" evidence="6">
    <location>
        <begin position="471"/>
        <end position="489"/>
    </location>
</feature>
<organism evidence="8 9">
    <name type="scientific">Madurella fahalii</name>
    <dbReference type="NCBI Taxonomy" id="1157608"/>
    <lineage>
        <taxon>Eukaryota</taxon>
        <taxon>Fungi</taxon>
        <taxon>Dikarya</taxon>
        <taxon>Ascomycota</taxon>
        <taxon>Pezizomycotina</taxon>
        <taxon>Sordariomycetes</taxon>
        <taxon>Sordariomycetidae</taxon>
        <taxon>Sordariales</taxon>
        <taxon>Sordariales incertae sedis</taxon>
        <taxon>Madurella</taxon>
    </lineage>
</organism>